<feature type="domain" description="HMG box" evidence="2">
    <location>
        <begin position="52"/>
        <end position="124"/>
    </location>
</feature>
<accession>A0A8H3XP40</accession>
<dbReference type="InterPro" id="IPR036910">
    <property type="entry name" value="HMG_box_dom_sf"/>
</dbReference>
<comment type="caution">
    <text evidence="3">The sequence shown here is derived from an EMBL/GenBank/DDBJ whole genome shotgun (WGS) entry which is preliminary data.</text>
</comment>
<dbReference type="GO" id="GO:0003677">
    <property type="term" value="F:DNA binding"/>
    <property type="evidence" value="ECO:0007669"/>
    <property type="project" value="UniProtKB-UniRule"/>
</dbReference>
<name>A0A8H3XP40_GIGMA</name>
<dbReference type="OrthoDB" id="6247875at2759"/>
<reference evidence="3 4" key="1">
    <citation type="journal article" date="2019" name="Environ. Microbiol.">
        <title>At the nexus of three kingdoms: the genome of the mycorrhizal fungus Gigaspora margarita provides insights into plant, endobacterial and fungal interactions.</title>
        <authorList>
            <person name="Venice F."/>
            <person name="Ghignone S."/>
            <person name="Salvioli di Fossalunga A."/>
            <person name="Amselem J."/>
            <person name="Novero M."/>
            <person name="Xianan X."/>
            <person name="Sedzielewska Toro K."/>
            <person name="Morin E."/>
            <person name="Lipzen A."/>
            <person name="Grigoriev I.V."/>
            <person name="Henrissat B."/>
            <person name="Martin F.M."/>
            <person name="Bonfante P."/>
        </authorList>
    </citation>
    <scope>NUCLEOTIDE SEQUENCE [LARGE SCALE GENOMIC DNA]</scope>
    <source>
        <strain evidence="3 4">BEG34</strain>
    </source>
</reference>
<gene>
    <name evidence="3" type="ORF">F8M41_024699</name>
</gene>
<evidence type="ECO:0000313" key="3">
    <source>
        <dbReference type="EMBL" id="KAF0474675.1"/>
    </source>
</evidence>
<sequence length="275" mass="31980">MALSQLQFNNSCGIPENFNFFYVYNPDHKYDTFTLMSTKPTNQQKVKKNSPPPRPPNVFFLFKNCFMLEFKFQQPALFEKLSMPNLCKYAQKIWKTIPEEVKSKYNKFAVEAQSIHNELYPDYIYQPRKKKGRASNQEDNLMEQNMITFSSTNLLSKRNRNVYLPPPLMNLFPSEPNMIPIVPEPLFILSPEISPETSPIIPSPIINPSPEEPLYIPSPESSPETSPIIPSPIIHPLLEEINCAIPFSYEIQNSFDYTFWENMIILANQINQRYV</sequence>
<dbReference type="InterPro" id="IPR009071">
    <property type="entry name" value="HMG_box_dom"/>
</dbReference>
<dbReference type="Proteomes" id="UP000439903">
    <property type="component" value="Unassembled WGS sequence"/>
</dbReference>
<evidence type="ECO:0000259" key="2">
    <source>
        <dbReference type="PROSITE" id="PS50118"/>
    </source>
</evidence>
<dbReference type="Gene3D" id="1.10.30.10">
    <property type="entry name" value="High mobility group box domain"/>
    <property type="match status" value="1"/>
</dbReference>
<proteinExistence type="predicted"/>
<evidence type="ECO:0000256" key="1">
    <source>
        <dbReference type="PROSITE-ProRule" id="PRU00267"/>
    </source>
</evidence>
<dbReference type="PROSITE" id="PS50118">
    <property type="entry name" value="HMG_BOX_2"/>
    <property type="match status" value="1"/>
</dbReference>
<dbReference type="SMART" id="SM00398">
    <property type="entry name" value="HMG"/>
    <property type="match status" value="1"/>
</dbReference>
<dbReference type="SUPFAM" id="SSF47095">
    <property type="entry name" value="HMG-box"/>
    <property type="match status" value="1"/>
</dbReference>
<feature type="DNA-binding region" description="HMG box" evidence="1">
    <location>
        <begin position="52"/>
        <end position="124"/>
    </location>
</feature>
<dbReference type="GO" id="GO:0005634">
    <property type="term" value="C:nucleus"/>
    <property type="evidence" value="ECO:0007669"/>
    <property type="project" value="UniProtKB-UniRule"/>
</dbReference>
<dbReference type="EMBL" id="WTPW01000851">
    <property type="protein sequence ID" value="KAF0474675.1"/>
    <property type="molecule type" value="Genomic_DNA"/>
</dbReference>
<keyword evidence="1" id="KW-0539">Nucleus</keyword>
<keyword evidence="4" id="KW-1185">Reference proteome</keyword>
<dbReference type="Pfam" id="PF00505">
    <property type="entry name" value="HMG_box"/>
    <property type="match status" value="1"/>
</dbReference>
<evidence type="ECO:0000313" key="4">
    <source>
        <dbReference type="Proteomes" id="UP000439903"/>
    </source>
</evidence>
<keyword evidence="1" id="KW-0238">DNA-binding</keyword>
<organism evidence="3 4">
    <name type="scientific">Gigaspora margarita</name>
    <dbReference type="NCBI Taxonomy" id="4874"/>
    <lineage>
        <taxon>Eukaryota</taxon>
        <taxon>Fungi</taxon>
        <taxon>Fungi incertae sedis</taxon>
        <taxon>Mucoromycota</taxon>
        <taxon>Glomeromycotina</taxon>
        <taxon>Glomeromycetes</taxon>
        <taxon>Diversisporales</taxon>
        <taxon>Gigasporaceae</taxon>
        <taxon>Gigaspora</taxon>
    </lineage>
</organism>
<protein>
    <submittedName>
        <fullName evidence="3">Hmg-box transcription factor</fullName>
    </submittedName>
</protein>
<dbReference type="AlphaFoldDB" id="A0A8H3XP40"/>